<evidence type="ECO:0000256" key="7">
    <source>
        <dbReference type="ARBA" id="ARBA00023326"/>
    </source>
</evidence>
<dbReference type="GO" id="GO:0030246">
    <property type="term" value="F:carbohydrate binding"/>
    <property type="evidence" value="ECO:0007669"/>
    <property type="project" value="InterPro"/>
</dbReference>
<keyword evidence="6 8" id="KW-0326">Glycosidase</keyword>
<dbReference type="GO" id="GO:0000272">
    <property type="term" value="P:polysaccharide catabolic process"/>
    <property type="evidence" value="ECO:0007669"/>
    <property type="project" value="UniProtKB-KW"/>
</dbReference>
<feature type="domain" description="Fibronectin type-III" evidence="9">
    <location>
        <begin position="196"/>
        <end position="281"/>
    </location>
</feature>
<proteinExistence type="inferred from homology"/>
<keyword evidence="12" id="KW-1185">Reference proteome</keyword>
<evidence type="ECO:0000256" key="3">
    <source>
        <dbReference type="ARBA" id="ARBA00022729"/>
    </source>
</evidence>
<evidence type="ECO:0000256" key="5">
    <source>
        <dbReference type="ARBA" id="ARBA00023277"/>
    </source>
</evidence>
<dbReference type="FunFam" id="2.60.40.10:FF:001114">
    <property type="entry name" value="Chitinase A1"/>
    <property type="match status" value="2"/>
</dbReference>
<evidence type="ECO:0000256" key="8">
    <source>
        <dbReference type="RuleBase" id="RU000489"/>
    </source>
</evidence>
<dbReference type="InterPro" id="IPR011583">
    <property type="entry name" value="Chitinase_II/V-like_cat"/>
</dbReference>
<dbReference type="InterPro" id="IPR001579">
    <property type="entry name" value="Glyco_hydro_18_chit_AS"/>
</dbReference>
<dbReference type="EC" id="3.2.1.14" evidence="2"/>
<sequence length="587" mass="60551">MKKASLLKGRSFTRFLPLVIIMTLFIGLLPSMVSAADRGAWAPNVAYAVNDTATYGGSTYKVIQPHTSLTGWEPPNVPALWQLVPGGGGGTDQQAPTAPSNLRSTAVTSSSIALAWNASTDNVGVTGYDVYQGSAVVGSVSGSTLAFTHTGLAADTTYSYTVKAKDAAGNVSAASSALSVKTSTSGGGADTQAPTMPTNLAVTGVTTSSVSLSWTASTDNVGVTGYNVYQGTTQVMTVTGTSATVTGLTAGTAYTFKVEAKDAAGNVSPQSAAVTATTQSSGGGGGNSQLPKHVLTGYWHNFINGSSNLKLSDVPSQYDIIVLAFADMDPTKPGGVTFNVDSSLSTALGGYTNANLISDIAAKHAQGKKVIISVGGEKGNVNLGSASPNVANFVDSMYNLITTYGLDGIDIDLENGMNVANLTSAVKQLQQRVGSGFILTMAPQTIDMQSNSTSYMQLYNNLKDITTVINVQYYNSGCMLGRDGKCYSQGTVDFLTALSDLSLQWVAPSQLGLGLPAVSGAAGGGYVSPSVVNNALSCLANGTSCGSYKPVAKYPDFRGAMTWSINWDKTSNYNFANTVKPLLVTLP</sequence>
<dbReference type="SMART" id="SM00060">
    <property type="entry name" value="FN3"/>
    <property type="match status" value="2"/>
</dbReference>
<accession>A0A7X3IMD1</accession>
<dbReference type="SUPFAM" id="SSF49265">
    <property type="entry name" value="Fibronectin type III"/>
    <property type="match status" value="1"/>
</dbReference>
<feature type="domain" description="GH18" evidence="10">
    <location>
        <begin position="293"/>
        <end position="586"/>
    </location>
</feature>
<dbReference type="InterPro" id="IPR017853">
    <property type="entry name" value="GH"/>
</dbReference>
<dbReference type="Gene3D" id="2.10.10.20">
    <property type="entry name" value="Carbohydrate-binding module superfamily 5/12"/>
    <property type="match status" value="1"/>
</dbReference>
<dbReference type="InterPro" id="IPR050542">
    <property type="entry name" value="Glycosyl_Hydrlase18_Chitinase"/>
</dbReference>
<evidence type="ECO:0000259" key="10">
    <source>
        <dbReference type="PROSITE" id="PS51910"/>
    </source>
</evidence>
<keyword evidence="5" id="KW-0119">Carbohydrate metabolism</keyword>
<dbReference type="SMART" id="SM00636">
    <property type="entry name" value="Glyco_18"/>
    <property type="match status" value="1"/>
</dbReference>
<evidence type="ECO:0000259" key="9">
    <source>
        <dbReference type="PROSITE" id="PS50853"/>
    </source>
</evidence>
<comment type="similarity">
    <text evidence="1">Belongs to the glycosyl hydrolase 18 family. Chitinase class II subfamily.</text>
</comment>
<dbReference type="Gene3D" id="2.60.40.10">
    <property type="entry name" value="Immunoglobulins"/>
    <property type="match status" value="2"/>
</dbReference>
<dbReference type="SUPFAM" id="SSF51445">
    <property type="entry name" value="(Trans)glycosidases"/>
    <property type="match status" value="1"/>
</dbReference>
<reference evidence="11 12" key="1">
    <citation type="submission" date="2019-12" db="EMBL/GenBank/DDBJ databases">
        <title>Paenibacillus sp. nov., an endophytic bacterium isolated from the stem of Dendrobium.</title>
        <authorList>
            <person name="Zhao R."/>
        </authorList>
    </citation>
    <scope>NUCLEOTIDE SEQUENCE [LARGE SCALE GENOMIC DNA]</scope>
    <source>
        <strain evidence="11 12">HJL G12</strain>
    </source>
</reference>
<evidence type="ECO:0000256" key="4">
    <source>
        <dbReference type="ARBA" id="ARBA00022801"/>
    </source>
</evidence>
<dbReference type="Proteomes" id="UP000460318">
    <property type="component" value="Unassembled WGS sequence"/>
</dbReference>
<dbReference type="InterPro" id="IPR003610">
    <property type="entry name" value="CBM5/12"/>
</dbReference>
<dbReference type="InterPro" id="IPR036116">
    <property type="entry name" value="FN3_sf"/>
</dbReference>
<keyword evidence="4 8" id="KW-0378">Hydrolase</keyword>
<dbReference type="InterPro" id="IPR003961">
    <property type="entry name" value="FN3_dom"/>
</dbReference>
<dbReference type="CDD" id="cd12214">
    <property type="entry name" value="ChiA1_BD"/>
    <property type="match status" value="1"/>
</dbReference>
<keyword evidence="7" id="KW-0624">Polysaccharide degradation</keyword>
<evidence type="ECO:0000256" key="2">
    <source>
        <dbReference type="ARBA" id="ARBA00012729"/>
    </source>
</evidence>
<feature type="domain" description="Fibronectin type-III" evidence="9">
    <location>
        <begin position="98"/>
        <end position="185"/>
    </location>
</feature>
<dbReference type="InterPro" id="IPR036573">
    <property type="entry name" value="CBM_sf_5/12"/>
</dbReference>
<dbReference type="EMBL" id="WUBI01000003">
    <property type="protein sequence ID" value="MWV46021.1"/>
    <property type="molecule type" value="Genomic_DNA"/>
</dbReference>
<protein>
    <recommendedName>
        <fullName evidence="2">chitinase</fullName>
        <ecNumber evidence="2">3.2.1.14</ecNumber>
    </recommendedName>
</protein>
<dbReference type="SUPFAM" id="SSF51055">
    <property type="entry name" value="Carbohydrate binding domain"/>
    <property type="match status" value="1"/>
</dbReference>
<dbReference type="PANTHER" id="PTHR45708:SF49">
    <property type="entry name" value="ENDOCHITINASE"/>
    <property type="match status" value="1"/>
</dbReference>
<dbReference type="GO" id="GO:0008843">
    <property type="term" value="F:endochitinase activity"/>
    <property type="evidence" value="ECO:0007669"/>
    <property type="project" value="UniProtKB-EC"/>
</dbReference>
<dbReference type="Pfam" id="PF02839">
    <property type="entry name" value="CBM_5_12"/>
    <property type="match status" value="1"/>
</dbReference>
<dbReference type="Gene3D" id="3.20.20.80">
    <property type="entry name" value="Glycosidases"/>
    <property type="match status" value="1"/>
</dbReference>
<dbReference type="PROSITE" id="PS01095">
    <property type="entry name" value="GH18_1"/>
    <property type="match status" value="1"/>
</dbReference>
<evidence type="ECO:0000313" key="11">
    <source>
        <dbReference type="EMBL" id="MWV46021.1"/>
    </source>
</evidence>
<dbReference type="InterPro" id="IPR013783">
    <property type="entry name" value="Ig-like_fold"/>
</dbReference>
<comment type="caution">
    <text evidence="11">The sequence shown here is derived from an EMBL/GenBank/DDBJ whole genome shotgun (WGS) entry which is preliminary data.</text>
</comment>
<organism evidence="11 12">
    <name type="scientific">Paenibacillus dendrobii</name>
    <dbReference type="NCBI Taxonomy" id="2691084"/>
    <lineage>
        <taxon>Bacteria</taxon>
        <taxon>Bacillati</taxon>
        <taxon>Bacillota</taxon>
        <taxon>Bacilli</taxon>
        <taxon>Bacillales</taxon>
        <taxon>Paenibacillaceae</taxon>
        <taxon>Paenibacillus</taxon>
    </lineage>
</organism>
<dbReference type="GO" id="GO:0005576">
    <property type="term" value="C:extracellular region"/>
    <property type="evidence" value="ECO:0007669"/>
    <property type="project" value="InterPro"/>
</dbReference>
<dbReference type="Pfam" id="PF00041">
    <property type="entry name" value="fn3"/>
    <property type="match status" value="2"/>
</dbReference>
<dbReference type="AlphaFoldDB" id="A0A7X3IMD1"/>
<gene>
    <name evidence="11" type="ORF">GRF59_20590</name>
</gene>
<keyword evidence="3" id="KW-0732">Signal</keyword>
<evidence type="ECO:0000256" key="1">
    <source>
        <dbReference type="ARBA" id="ARBA00009121"/>
    </source>
</evidence>
<dbReference type="InterPro" id="IPR001223">
    <property type="entry name" value="Glyco_hydro18_cat"/>
</dbReference>
<dbReference type="SMART" id="SM00495">
    <property type="entry name" value="ChtBD3"/>
    <property type="match status" value="1"/>
</dbReference>
<dbReference type="PRINTS" id="PR00014">
    <property type="entry name" value="FNTYPEIII"/>
</dbReference>
<dbReference type="PANTHER" id="PTHR45708">
    <property type="entry name" value="ENDOCHITINASE"/>
    <property type="match status" value="1"/>
</dbReference>
<name>A0A7X3IMD1_9BACL</name>
<evidence type="ECO:0000256" key="6">
    <source>
        <dbReference type="ARBA" id="ARBA00023295"/>
    </source>
</evidence>
<dbReference type="Pfam" id="PF00704">
    <property type="entry name" value="Glyco_hydro_18"/>
    <property type="match status" value="1"/>
</dbReference>
<dbReference type="PROSITE" id="PS51910">
    <property type="entry name" value="GH18_2"/>
    <property type="match status" value="1"/>
</dbReference>
<evidence type="ECO:0000313" key="12">
    <source>
        <dbReference type="Proteomes" id="UP000460318"/>
    </source>
</evidence>
<dbReference type="GO" id="GO:0008061">
    <property type="term" value="F:chitin binding"/>
    <property type="evidence" value="ECO:0007669"/>
    <property type="project" value="InterPro"/>
</dbReference>
<dbReference type="PROSITE" id="PS50853">
    <property type="entry name" value="FN3"/>
    <property type="match status" value="2"/>
</dbReference>
<dbReference type="CDD" id="cd02871">
    <property type="entry name" value="GH18_chitinase_D-like"/>
    <property type="match status" value="1"/>
</dbReference>
<dbReference type="CDD" id="cd00063">
    <property type="entry name" value="FN3"/>
    <property type="match status" value="2"/>
</dbReference>